<keyword evidence="3" id="KW-0808">Transferase</keyword>
<dbReference type="PANTHER" id="PTHR11895:SF7">
    <property type="entry name" value="GLUTAMYL-TRNA(GLN) AMIDOTRANSFERASE SUBUNIT A, MITOCHONDRIAL"/>
    <property type="match status" value="1"/>
</dbReference>
<accession>A0A512N6Z6</accession>
<comment type="caution">
    <text evidence="3">The sequence shown here is derived from an EMBL/GenBank/DDBJ whole genome shotgun (WGS) entry which is preliminary data.</text>
</comment>
<dbReference type="GO" id="GO:0016740">
    <property type="term" value="F:transferase activity"/>
    <property type="evidence" value="ECO:0007669"/>
    <property type="project" value="UniProtKB-KW"/>
</dbReference>
<comment type="similarity">
    <text evidence="1">Belongs to the amidase family.</text>
</comment>
<dbReference type="SUPFAM" id="SSF75304">
    <property type="entry name" value="Amidase signature (AS) enzymes"/>
    <property type="match status" value="1"/>
</dbReference>
<evidence type="ECO:0000313" key="4">
    <source>
        <dbReference type="Proteomes" id="UP000321058"/>
    </source>
</evidence>
<dbReference type="AlphaFoldDB" id="A0A512N6Z6"/>
<keyword evidence="4" id="KW-1185">Reference proteome</keyword>
<dbReference type="Pfam" id="PF01425">
    <property type="entry name" value="Amidase"/>
    <property type="match status" value="1"/>
</dbReference>
<evidence type="ECO:0000256" key="1">
    <source>
        <dbReference type="ARBA" id="ARBA00009199"/>
    </source>
</evidence>
<dbReference type="PANTHER" id="PTHR11895">
    <property type="entry name" value="TRANSAMIDASE"/>
    <property type="match status" value="1"/>
</dbReference>
<sequence>MNDLTRLPASVLREQIAARKISPVELTDAVLARAEKLQPVLNCFITIVADQARAAAKQAEAAVMQGKPLGLLHGIPFAAKDLVNTAGVRTTFGSLHHDDNVPKEDAVCAARVKQAGAILFGKTTTPEFGHKGLTDAPLFGRTRNAWSAERTSGGSSGGAAVAVAAGIGPIGIATDGGGSTRIPAAANGMVGLKQSNGVIPHSQVADAFGNYTYVTPMTRTVMDTALMLQAMAGPHPSDPWSIGIAPQDYIAAARPEGSLKGKRILFSVTLGNTMVAKDVRSAFDQALVKLKDLGAELVELQDELPNMEPIWKVLNHTTWRARFDHLLRREDNRLSPSLVRQVAMAAEWSGTDYQHAMFQRTDLFRRIQGWFETADYLVTPTLSRTALPIDQDLFEPIRIDGVEAGELRRNWFPYTMPFNITGHPALTVCCGYDAEGLPIGLQFIGHFRDEASVLRAAALYEASESWLNRWPDL</sequence>
<feature type="domain" description="Amidase" evidence="2">
    <location>
        <begin position="25"/>
        <end position="454"/>
    </location>
</feature>
<proteinExistence type="inferred from homology"/>
<protein>
    <submittedName>
        <fullName evidence="3">Glutamyl-tRNA amidotransferase subunit A</fullName>
    </submittedName>
</protein>
<dbReference type="RefSeq" id="WP_246158263.1">
    <property type="nucleotide sequence ID" value="NZ_BKAJ01000032.1"/>
</dbReference>
<dbReference type="InterPro" id="IPR000120">
    <property type="entry name" value="Amidase"/>
</dbReference>
<dbReference type="InterPro" id="IPR036928">
    <property type="entry name" value="AS_sf"/>
</dbReference>
<evidence type="ECO:0000313" key="3">
    <source>
        <dbReference type="EMBL" id="GEP54748.1"/>
    </source>
</evidence>
<name>A0A512N6Z6_9HYPH</name>
<organism evidence="3 4">
    <name type="scientific">Reyranella soli</name>
    <dbReference type="NCBI Taxonomy" id="1230389"/>
    <lineage>
        <taxon>Bacteria</taxon>
        <taxon>Pseudomonadati</taxon>
        <taxon>Pseudomonadota</taxon>
        <taxon>Alphaproteobacteria</taxon>
        <taxon>Hyphomicrobiales</taxon>
        <taxon>Reyranellaceae</taxon>
        <taxon>Reyranella</taxon>
    </lineage>
</organism>
<dbReference type="Gene3D" id="3.90.1300.10">
    <property type="entry name" value="Amidase signature (AS) domain"/>
    <property type="match status" value="1"/>
</dbReference>
<gene>
    <name evidence="3" type="ORF">RSO01_19140</name>
</gene>
<dbReference type="EMBL" id="BKAJ01000032">
    <property type="protein sequence ID" value="GEP54748.1"/>
    <property type="molecule type" value="Genomic_DNA"/>
</dbReference>
<evidence type="ECO:0000259" key="2">
    <source>
        <dbReference type="Pfam" id="PF01425"/>
    </source>
</evidence>
<reference evidence="3 4" key="1">
    <citation type="submission" date="2019-07" db="EMBL/GenBank/DDBJ databases">
        <title>Whole genome shotgun sequence of Reyranella soli NBRC 108950.</title>
        <authorList>
            <person name="Hosoyama A."/>
            <person name="Uohara A."/>
            <person name="Ohji S."/>
            <person name="Ichikawa N."/>
        </authorList>
    </citation>
    <scope>NUCLEOTIDE SEQUENCE [LARGE SCALE GENOMIC DNA]</scope>
    <source>
        <strain evidence="3 4">NBRC 108950</strain>
    </source>
</reference>
<dbReference type="Proteomes" id="UP000321058">
    <property type="component" value="Unassembled WGS sequence"/>
</dbReference>
<dbReference type="InterPro" id="IPR023631">
    <property type="entry name" value="Amidase_dom"/>
</dbReference>